<dbReference type="Pfam" id="PF19077">
    <property type="entry name" value="Big_13"/>
    <property type="match status" value="6"/>
</dbReference>
<dbReference type="AlphaFoldDB" id="A0A263BSL2"/>
<feature type="domain" description="Big-1" evidence="4">
    <location>
        <begin position="886"/>
        <end position="981"/>
    </location>
</feature>
<keyword evidence="3" id="KW-0812">Transmembrane</keyword>
<dbReference type="InterPro" id="IPR044016">
    <property type="entry name" value="Big_13"/>
</dbReference>
<dbReference type="Proteomes" id="UP000217083">
    <property type="component" value="Unassembled WGS sequence"/>
</dbReference>
<reference evidence="6" key="1">
    <citation type="submission" date="2017-08" db="EMBL/GenBank/DDBJ databases">
        <authorList>
            <person name="Huang Z."/>
        </authorList>
    </citation>
    <scope>NUCLEOTIDE SEQUENCE [LARGE SCALE GENOMIC DNA]</scope>
    <source>
        <strain evidence="6">SA5d-4</strain>
    </source>
</reference>
<dbReference type="PROSITE" id="PS51127">
    <property type="entry name" value="BIG1"/>
    <property type="match status" value="1"/>
</dbReference>
<sequence>MKKKIVFILILLSILFFIIYKTTISDEKPNIPTTSPSKSEPNTPKSESETTNKSSEGTVTVSITNLSKGSVVTDRSPTVSGTFTSETTPTITIEFYSEDNKVTNTGIANVSNGSWTYTPSTALPYGNYFIKAIITNDTGTATYLVNNLTISETKELTISINKDEKLTLNKYNPIISGTSNALDGVTAFVTIEDTTALATVESGVWSIQWPETLLEGDYNVYVSITEQNQSAEASQKISIDMTLPKISITKDTPTISNDSTPTISGKTDEISGANVFVTINNKSYSAIVNESGFWSLDIDHLEDGEYEVSASISDKARNSSTDKKTITIDTTGPIIFITSPSVSAVNKKTLIVSGTIDEGDKVTVQFADENNNIVFSENVPVVNKEWSISPNIVIPDGSYTITAFAKDSLKNLGSDSLELTIDVTSPTLNFESSIAYITNDITPTISGTTGEGDGTLVTLVVDGTSYNTKVQNGTWSIDLNELQENEYEMEATIADEAGNTTVETKMLTIDLTPPSLVIDGGENKTTNETTPILKGITDARNGATALITIGNKTFETIVSNGQWQVELSKLQDGQYVVNVSLTDVAGNRATAKQSLTIDTTGPVISITSPTLNFITKNNMPVITGTIDVDGDSLSILLFDKDNKLVAEKKLGTLDKNWKIEIEKPLIDGTYRVVVNAYDQIGNEQSVETTFTIDSIAPEIKLSNLIHESTITNATPIIEGTTSPRIDVSLIILQGDKVIIEQTIASDENGSWKFEVQEPLKDNDYRLLVTVEDNATNKRELSSLFSIDTTPPEISIVSPKNGSILSSNDITLTGNSNAGSIIKINLNNEETVQVKANQLGIWSYELGNTLALGNYEVSVVAEDLHGNGSTPIYTSFQLAKEDSSASRLFLTTESPSLIANGTDFTFLTAKLLDEDGKPVGNAEVFFSAPLGSFPEGNKAVTNADGYATVKYVSAKTESEKSQNYTVSAYANDPSDAFIGEQQLKVLYEPYVMVNVETDQEGSETKSSDNEGTSQNKRNTTPYYIAIILTSILVAGISLNVFITRRKKLLNETSKM</sequence>
<evidence type="ECO:0000256" key="2">
    <source>
        <dbReference type="SAM" id="MobiDB-lite"/>
    </source>
</evidence>
<evidence type="ECO:0000256" key="3">
    <source>
        <dbReference type="SAM" id="Phobius"/>
    </source>
</evidence>
<name>A0A263BSL2_9BACI</name>
<feature type="region of interest" description="Disordered" evidence="2">
    <location>
        <begin position="29"/>
        <end position="58"/>
    </location>
</feature>
<dbReference type="Gene3D" id="2.60.40.10">
    <property type="entry name" value="Immunoglobulins"/>
    <property type="match status" value="10"/>
</dbReference>
<evidence type="ECO:0000259" key="4">
    <source>
        <dbReference type="PROSITE" id="PS51127"/>
    </source>
</evidence>
<dbReference type="InterPro" id="IPR013783">
    <property type="entry name" value="Ig-like_fold"/>
</dbReference>
<dbReference type="EMBL" id="NPIA01000005">
    <property type="protein sequence ID" value="OZM56703.1"/>
    <property type="molecule type" value="Genomic_DNA"/>
</dbReference>
<dbReference type="NCBIfam" id="NF033510">
    <property type="entry name" value="Ca_tandemer"/>
    <property type="match status" value="4"/>
</dbReference>
<dbReference type="RefSeq" id="WP_094925037.1">
    <property type="nucleotide sequence ID" value="NZ_NPIA01000005.1"/>
</dbReference>
<keyword evidence="3" id="KW-0472">Membrane</keyword>
<organism evidence="5 6">
    <name type="scientific">Lottiidibacillus patelloidae</name>
    <dbReference type="NCBI Taxonomy" id="2670334"/>
    <lineage>
        <taxon>Bacteria</taxon>
        <taxon>Bacillati</taxon>
        <taxon>Bacillota</taxon>
        <taxon>Bacilli</taxon>
        <taxon>Bacillales</taxon>
        <taxon>Bacillaceae</taxon>
        <taxon>Lottiidibacillus</taxon>
    </lineage>
</organism>
<proteinExistence type="inferred from homology"/>
<dbReference type="InterPro" id="IPR008964">
    <property type="entry name" value="Invasin/intimin_cell_adhesion"/>
</dbReference>
<keyword evidence="3" id="KW-1133">Transmembrane helix</keyword>
<evidence type="ECO:0000256" key="1">
    <source>
        <dbReference type="ARBA" id="ARBA00010116"/>
    </source>
</evidence>
<accession>A0A263BSL2</accession>
<feature type="compositionally biased region" description="Polar residues" evidence="2">
    <location>
        <begin position="31"/>
        <end position="42"/>
    </location>
</feature>
<keyword evidence="6" id="KW-1185">Reference proteome</keyword>
<comment type="similarity">
    <text evidence="1">Belongs to the intimin/invasin family.</text>
</comment>
<evidence type="ECO:0000313" key="5">
    <source>
        <dbReference type="EMBL" id="OZM56703.1"/>
    </source>
</evidence>
<dbReference type="Pfam" id="PF02369">
    <property type="entry name" value="Big_1"/>
    <property type="match status" value="1"/>
</dbReference>
<dbReference type="InterPro" id="IPR003344">
    <property type="entry name" value="Big_1_dom"/>
</dbReference>
<comment type="caution">
    <text evidence="5">The sequence shown here is derived from an EMBL/GenBank/DDBJ whole genome shotgun (WGS) entry which is preliminary data.</text>
</comment>
<evidence type="ECO:0000313" key="6">
    <source>
        <dbReference type="Proteomes" id="UP000217083"/>
    </source>
</evidence>
<dbReference type="SUPFAM" id="SSF49373">
    <property type="entry name" value="Invasin/intimin cell-adhesion fragments"/>
    <property type="match status" value="1"/>
</dbReference>
<dbReference type="SMART" id="SM00634">
    <property type="entry name" value="BID_1"/>
    <property type="match status" value="1"/>
</dbReference>
<feature type="transmembrane region" description="Helical" evidence="3">
    <location>
        <begin position="1021"/>
        <end position="1041"/>
    </location>
</feature>
<gene>
    <name evidence="5" type="ORF">CIB95_10805</name>
</gene>
<feature type="compositionally biased region" description="Low complexity" evidence="2">
    <location>
        <begin position="43"/>
        <end position="58"/>
    </location>
</feature>
<protein>
    <recommendedName>
        <fullName evidence="4">Big-1 domain-containing protein</fullName>
    </recommendedName>
</protein>
<reference evidence="5 6" key="2">
    <citation type="submission" date="2017-09" db="EMBL/GenBank/DDBJ databases">
        <title>Bacillus patelloidae sp. nov., isolated from the intestinal tract of a marine limpet.</title>
        <authorList>
            <person name="Liu R."/>
            <person name="Dong C."/>
            <person name="Shao Z."/>
        </authorList>
    </citation>
    <scope>NUCLEOTIDE SEQUENCE [LARGE SCALE GENOMIC DNA]</scope>
    <source>
        <strain evidence="5 6">SA5d-4</strain>
    </source>
</reference>